<feature type="domain" description="Histidine kinase" evidence="9">
    <location>
        <begin position="678"/>
        <end position="766"/>
    </location>
</feature>
<evidence type="ECO:0000256" key="2">
    <source>
        <dbReference type="ARBA" id="ARBA00012438"/>
    </source>
</evidence>
<feature type="transmembrane region" description="Helical" evidence="8">
    <location>
        <begin position="300"/>
        <end position="322"/>
    </location>
</feature>
<name>A0ABZ2NCR0_9BACI</name>
<dbReference type="GO" id="GO:0016301">
    <property type="term" value="F:kinase activity"/>
    <property type="evidence" value="ECO:0007669"/>
    <property type="project" value="UniProtKB-KW"/>
</dbReference>
<feature type="transmembrane region" description="Helical" evidence="8">
    <location>
        <begin position="359"/>
        <end position="380"/>
    </location>
</feature>
<dbReference type="Pfam" id="PF07730">
    <property type="entry name" value="HisKA_3"/>
    <property type="match status" value="1"/>
</dbReference>
<geneLocation type="plasmid" evidence="10 11">
    <name>unnamed2</name>
</geneLocation>
<dbReference type="Proteomes" id="UP001387364">
    <property type="component" value="Plasmid unnamed2"/>
</dbReference>
<dbReference type="InterPro" id="IPR005467">
    <property type="entry name" value="His_kinase_dom"/>
</dbReference>
<keyword evidence="5 10" id="KW-0418">Kinase</keyword>
<comment type="catalytic activity">
    <reaction evidence="1">
        <text>ATP + protein L-histidine = ADP + protein N-phospho-L-histidine.</text>
        <dbReference type="EC" id="2.7.13.3"/>
    </reaction>
</comment>
<proteinExistence type="predicted"/>
<dbReference type="CDD" id="cd16917">
    <property type="entry name" value="HATPase_UhpB-NarQ-NarX-like"/>
    <property type="match status" value="1"/>
</dbReference>
<dbReference type="SMART" id="SM00387">
    <property type="entry name" value="HATPase_c"/>
    <property type="match status" value="1"/>
</dbReference>
<dbReference type="SUPFAM" id="SSF50156">
    <property type="entry name" value="PDZ domain-like"/>
    <property type="match status" value="1"/>
</dbReference>
<keyword evidence="8" id="KW-0472">Membrane</keyword>
<dbReference type="Pfam" id="PF02518">
    <property type="entry name" value="HATPase_c"/>
    <property type="match status" value="1"/>
</dbReference>
<evidence type="ECO:0000256" key="4">
    <source>
        <dbReference type="ARBA" id="ARBA00022741"/>
    </source>
</evidence>
<evidence type="ECO:0000313" key="10">
    <source>
        <dbReference type="EMBL" id="WXB95032.1"/>
    </source>
</evidence>
<feature type="transmembrane region" description="Helical" evidence="8">
    <location>
        <begin position="9"/>
        <end position="29"/>
    </location>
</feature>
<dbReference type="PANTHER" id="PTHR24421">
    <property type="entry name" value="NITRATE/NITRITE SENSOR PROTEIN NARX-RELATED"/>
    <property type="match status" value="1"/>
</dbReference>
<evidence type="ECO:0000256" key="6">
    <source>
        <dbReference type="ARBA" id="ARBA00022840"/>
    </source>
</evidence>
<organism evidence="10 11">
    <name type="scientific">Bacillus kandeliae</name>
    <dbReference type="NCBI Taxonomy" id="3129297"/>
    <lineage>
        <taxon>Bacteria</taxon>
        <taxon>Bacillati</taxon>
        <taxon>Bacillota</taxon>
        <taxon>Bacilli</taxon>
        <taxon>Bacillales</taxon>
        <taxon>Bacillaceae</taxon>
        <taxon>Bacillus</taxon>
    </lineage>
</organism>
<keyword evidence="7" id="KW-0902">Two-component regulatory system</keyword>
<evidence type="ECO:0000256" key="3">
    <source>
        <dbReference type="ARBA" id="ARBA00022679"/>
    </source>
</evidence>
<evidence type="ECO:0000256" key="1">
    <source>
        <dbReference type="ARBA" id="ARBA00000085"/>
    </source>
</evidence>
<evidence type="ECO:0000256" key="7">
    <source>
        <dbReference type="ARBA" id="ARBA00023012"/>
    </source>
</evidence>
<dbReference type="PANTHER" id="PTHR24421:SF60">
    <property type="entry name" value="SENSOR HISTIDINE KINASE COMP"/>
    <property type="match status" value="1"/>
</dbReference>
<feature type="transmembrane region" description="Helical" evidence="8">
    <location>
        <begin position="115"/>
        <end position="133"/>
    </location>
</feature>
<dbReference type="SUPFAM" id="SSF55874">
    <property type="entry name" value="ATPase domain of HSP90 chaperone/DNA topoisomerase II/histidine kinase"/>
    <property type="match status" value="1"/>
</dbReference>
<feature type="transmembrane region" description="Helical" evidence="8">
    <location>
        <begin position="165"/>
        <end position="190"/>
    </location>
</feature>
<dbReference type="InterPro" id="IPR003594">
    <property type="entry name" value="HATPase_dom"/>
</dbReference>
<reference evidence="10 11" key="1">
    <citation type="submission" date="2024-02" db="EMBL/GenBank/DDBJ databases">
        <title>Seven novel Bacillus-like species.</title>
        <authorList>
            <person name="Liu G."/>
        </authorList>
    </citation>
    <scope>NUCLEOTIDE SEQUENCE [LARGE SCALE GENOMIC DNA]</scope>
    <source>
        <strain evidence="10 11">FJAT-52991</strain>
        <plasmid evidence="10 11">unnamed2</plasmid>
    </source>
</reference>
<evidence type="ECO:0000256" key="8">
    <source>
        <dbReference type="SAM" id="Phobius"/>
    </source>
</evidence>
<dbReference type="EMBL" id="CP147406">
    <property type="protein sequence ID" value="WXB95032.1"/>
    <property type="molecule type" value="Genomic_DNA"/>
</dbReference>
<keyword evidence="3" id="KW-0808">Transferase</keyword>
<dbReference type="InterPro" id="IPR036034">
    <property type="entry name" value="PDZ_sf"/>
</dbReference>
<feature type="transmembrane region" description="Helical" evidence="8">
    <location>
        <begin position="334"/>
        <end position="353"/>
    </location>
</feature>
<dbReference type="InterPro" id="IPR036890">
    <property type="entry name" value="HATPase_C_sf"/>
</dbReference>
<keyword evidence="10" id="KW-0614">Plasmid</keyword>
<feature type="transmembrane region" description="Helical" evidence="8">
    <location>
        <begin position="140"/>
        <end position="159"/>
    </location>
</feature>
<dbReference type="PROSITE" id="PS50109">
    <property type="entry name" value="HIS_KIN"/>
    <property type="match status" value="1"/>
</dbReference>
<keyword evidence="6" id="KW-0067">ATP-binding</keyword>
<gene>
    <name evidence="10" type="ORF">WDJ61_18825</name>
</gene>
<keyword evidence="4" id="KW-0547">Nucleotide-binding</keyword>
<dbReference type="InterPro" id="IPR011712">
    <property type="entry name" value="Sig_transdc_His_kin_sub3_dim/P"/>
</dbReference>
<evidence type="ECO:0000259" key="9">
    <source>
        <dbReference type="PROSITE" id="PS50109"/>
    </source>
</evidence>
<dbReference type="Gene3D" id="3.30.565.10">
    <property type="entry name" value="Histidine kinase-like ATPase, C-terminal domain"/>
    <property type="match status" value="1"/>
</dbReference>
<keyword evidence="8" id="KW-0812">Transmembrane</keyword>
<keyword evidence="8" id="KW-1133">Transmembrane helix</keyword>
<dbReference type="EC" id="2.7.13.3" evidence="2"/>
<evidence type="ECO:0000256" key="5">
    <source>
        <dbReference type="ARBA" id="ARBA00022777"/>
    </source>
</evidence>
<sequence length="766" mass="89337">MVIKNRKVMAIFIFTVYIALHIYLIIQIVQPFSGITISMDRHQNVIVEQIDKDGWVHDTNISKGDIVKKIEGKEVKGLDDQKRLEHAEDLTIEHNNKITRYTAPDIKFSNFLKELYMPEIFTILILLLSILIYQKHNSTANFLMSFLMMSSLSLLTSNVSGHKDVGASLILIFSFQLGVLSFFCFIYSTFLEKDLIRKKPSVILTINIIFGIFIILLNIYDLLIKDLPSLLTDNLMLVHFSLNIVYSIGFLIYLYIKKRDSSHEPFLKWMLVIPTIAFVPFIFLHAIPYILGLPILPDDIAALFLFAIPIGYSYLILTKQLLDINFILNRIRYYTFLSLVPTIIISFVVSGTVNYDSNLFSRFLQNFFLIFTLNVIFLLLKEKIDYSFRNQLFRDKTNLTQSIDQFTQKLSAVMKEEELERLLVNEVVSVLNPSVIAFVEYDSDTFQYTTRVFHGNEELFTLHKHQEWLIQSDTSGDLLKYTDSLGIRLYNKDQKMVYIWVGHKRNHTSFNINEKTWTTTIVKYVRLVYENLHAVSDLIQSLQQQDIEDRPASVSLSRFLFQLAETERRRLASDLHDSALQDQIVWYRKLEHLIQDNQDIPSDVQEQLIKVKNGMVDVIKQIRSTCNELRPNLLLEGGLIQSLKELFSQFQMRVKYHLDYEFDNISETFEDYNTKLSIYRVFQELLNNADKHSKATHVSVSMWEDDQMIYIDYRDNGKGFDMQSPYIKKNHMGLSVLKERIFSLNGEVEFVSSKGKGLQVHITIPR</sequence>
<accession>A0ABZ2NCR0</accession>
<feature type="transmembrane region" description="Helical" evidence="8">
    <location>
        <begin position="202"/>
        <end position="224"/>
    </location>
</feature>
<feature type="transmembrane region" description="Helical" evidence="8">
    <location>
        <begin position="236"/>
        <end position="256"/>
    </location>
</feature>
<evidence type="ECO:0000313" key="11">
    <source>
        <dbReference type="Proteomes" id="UP001387364"/>
    </source>
</evidence>
<keyword evidence="11" id="KW-1185">Reference proteome</keyword>
<dbReference type="InterPro" id="IPR050482">
    <property type="entry name" value="Sensor_HK_TwoCompSys"/>
</dbReference>
<protein>
    <recommendedName>
        <fullName evidence="2">histidine kinase</fullName>
        <ecNumber evidence="2">2.7.13.3</ecNumber>
    </recommendedName>
</protein>
<dbReference type="RefSeq" id="WP_338754923.1">
    <property type="nucleotide sequence ID" value="NZ_CP147406.1"/>
</dbReference>
<feature type="transmembrane region" description="Helical" evidence="8">
    <location>
        <begin position="268"/>
        <end position="288"/>
    </location>
</feature>